<dbReference type="EMBL" id="JXAK01000045">
    <property type="protein sequence ID" value="KIL39051.1"/>
    <property type="molecule type" value="Genomic_DNA"/>
</dbReference>
<keyword evidence="2" id="KW-1185">Reference proteome</keyword>
<dbReference type="Proteomes" id="UP000031967">
    <property type="component" value="Unassembled WGS sequence"/>
</dbReference>
<sequence>MYKIGIIGPNTTVNRIINLATELEKGMEFVPFPYKEVHETETIVQEHDHQIDIWVFSGQISYQLARRTLKSDENLVYVSPTESGIYKCFLNMAADLNKALERVSIDELSSIYLQEALEQLDRVPEHIFVKTFNVDTQLNELIEFHLNLWNEGKTDGALTSFEATYLALKEAGVPAYWINPSLFEIRQTLRILSEKVKALYFKDTQIGVEIIEIENFDKIVEKAKSPYHLQYLELRLKEALLKLCEKLDGSLLEKGNGHYFIFSTRGAIEREITMLQNIVTQLALESDTSVAVGIGYGKTVFSAEINAWSAIKHSKEKPERGIVVVQENGTVVESVGTGEELAYSFRMDDTALLEKLKKGSISLKTYNRIEALTRRMGKSDFTTKDLATYLYWDERNARRIVSYLCEVDLAECIGEVPNTSRGRPSKNYRLIKTGHN</sequence>
<evidence type="ECO:0000313" key="2">
    <source>
        <dbReference type="Proteomes" id="UP000031967"/>
    </source>
</evidence>
<dbReference type="RefSeq" id="WP_041049993.1">
    <property type="nucleotide sequence ID" value="NZ_JXAK01000045.1"/>
</dbReference>
<name>A0ABR5ADI4_9BACL</name>
<comment type="caution">
    <text evidence="1">The sequence shown here is derived from an EMBL/GenBank/DDBJ whole genome shotgun (WGS) entry which is preliminary data.</text>
</comment>
<dbReference type="InterPro" id="IPR043128">
    <property type="entry name" value="Rev_trsase/Diguanyl_cyclase"/>
</dbReference>
<gene>
    <name evidence="1" type="ORF">SD70_22710</name>
</gene>
<proteinExistence type="predicted"/>
<organism evidence="1 2">
    <name type="scientific">Gordoniibacillus kamchatkensis</name>
    <dbReference type="NCBI Taxonomy" id="1590651"/>
    <lineage>
        <taxon>Bacteria</taxon>
        <taxon>Bacillati</taxon>
        <taxon>Bacillota</taxon>
        <taxon>Bacilli</taxon>
        <taxon>Bacillales</taxon>
        <taxon>Paenibacillaceae</taxon>
        <taxon>Gordoniibacillus</taxon>
    </lineage>
</organism>
<accession>A0ABR5ADI4</accession>
<evidence type="ECO:0000313" key="1">
    <source>
        <dbReference type="EMBL" id="KIL39051.1"/>
    </source>
</evidence>
<protein>
    <recommendedName>
        <fullName evidence="3">Transcriptional regulator</fullName>
    </recommendedName>
</protein>
<evidence type="ECO:0008006" key="3">
    <source>
        <dbReference type="Google" id="ProtNLM"/>
    </source>
</evidence>
<reference evidence="1 2" key="1">
    <citation type="submission" date="2014-12" db="EMBL/GenBank/DDBJ databases">
        <title>Draft genome sequence of Paenibacillus kamchatkensis strain B-2647.</title>
        <authorList>
            <person name="Karlyshev A.V."/>
            <person name="Kudryashova E.B."/>
        </authorList>
    </citation>
    <scope>NUCLEOTIDE SEQUENCE [LARGE SCALE GENOMIC DNA]</scope>
    <source>
        <strain evidence="1 2">VKM B-2647</strain>
    </source>
</reference>
<dbReference type="Gene3D" id="3.30.70.270">
    <property type="match status" value="1"/>
</dbReference>